<dbReference type="InterPro" id="IPR016181">
    <property type="entry name" value="Acyl_CoA_acyltransferase"/>
</dbReference>
<dbReference type="EMBL" id="PGTM01000144">
    <property type="protein sequence ID" value="PJF35520.1"/>
    <property type="molecule type" value="Genomic_DNA"/>
</dbReference>
<dbReference type="Pfam" id="PF00583">
    <property type="entry name" value="Acetyltransf_1"/>
    <property type="match status" value="1"/>
</dbReference>
<dbReference type="PROSITE" id="PS51186">
    <property type="entry name" value="GNAT"/>
    <property type="match status" value="2"/>
</dbReference>
<accession>A0A2M8PDC4</accession>
<dbReference type="SUPFAM" id="SSF55729">
    <property type="entry name" value="Acyl-CoA N-acyltransferases (Nat)"/>
    <property type="match status" value="2"/>
</dbReference>
<organism evidence="2 3">
    <name type="scientific">Candidatus Thermofonsia Clade 1 bacterium</name>
    <dbReference type="NCBI Taxonomy" id="2364210"/>
    <lineage>
        <taxon>Bacteria</taxon>
        <taxon>Bacillati</taxon>
        <taxon>Chloroflexota</taxon>
        <taxon>Candidatus Thermofontia</taxon>
        <taxon>Candidatus Thermofonsia Clade 1</taxon>
    </lineage>
</organism>
<dbReference type="Gene3D" id="3.40.630.30">
    <property type="match status" value="2"/>
</dbReference>
<comment type="caution">
    <text evidence="2">The sequence shown here is derived from an EMBL/GenBank/DDBJ whole genome shotgun (WGS) entry which is preliminary data.</text>
</comment>
<dbReference type="PANTHER" id="PTHR43617">
    <property type="entry name" value="L-AMINO ACID N-ACETYLTRANSFERASE"/>
    <property type="match status" value="1"/>
</dbReference>
<evidence type="ECO:0000313" key="3">
    <source>
        <dbReference type="Proteomes" id="UP000229681"/>
    </source>
</evidence>
<evidence type="ECO:0000259" key="1">
    <source>
        <dbReference type="PROSITE" id="PS51186"/>
    </source>
</evidence>
<proteinExistence type="predicted"/>
<dbReference type="InterPro" id="IPR050276">
    <property type="entry name" value="MshD_Acetyltransferase"/>
</dbReference>
<evidence type="ECO:0000313" key="2">
    <source>
        <dbReference type="EMBL" id="PJF35520.1"/>
    </source>
</evidence>
<gene>
    <name evidence="2" type="ORF">CUN49_10135</name>
</gene>
<dbReference type="CDD" id="cd04301">
    <property type="entry name" value="NAT_SF"/>
    <property type="match status" value="1"/>
</dbReference>
<protein>
    <recommendedName>
        <fullName evidence="1">N-acetyltransferase domain-containing protein</fullName>
    </recommendedName>
</protein>
<feature type="domain" description="N-acetyltransferase" evidence="1">
    <location>
        <begin position="11"/>
        <end position="168"/>
    </location>
</feature>
<feature type="domain" description="N-acetyltransferase" evidence="1">
    <location>
        <begin position="185"/>
        <end position="331"/>
    </location>
</feature>
<dbReference type="GO" id="GO:0016747">
    <property type="term" value="F:acyltransferase activity, transferring groups other than amino-acyl groups"/>
    <property type="evidence" value="ECO:0007669"/>
    <property type="project" value="InterPro"/>
</dbReference>
<reference evidence="2 3" key="1">
    <citation type="submission" date="2017-11" db="EMBL/GenBank/DDBJ databases">
        <title>Evolution of Phototrophy in the Chloroflexi Phylum Driven by Horizontal Gene Transfer.</title>
        <authorList>
            <person name="Ward L.M."/>
            <person name="Hemp J."/>
            <person name="Shih P.M."/>
            <person name="Mcglynn S.E."/>
            <person name="Fischer W."/>
        </authorList>
    </citation>
    <scope>NUCLEOTIDE SEQUENCE [LARGE SCALE GENOMIC DNA]</scope>
    <source>
        <strain evidence="2">JP3_13</strain>
    </source>
</reference>
<sequence>MERKPMLPDSATIDYYDHARDAQAVIAAWQSAFGDLFRIDERALRALALTTGPYRPGDHFVARHADQIVGFAFTQLVKQPNAPLHACLCAIGVARAFQRQGIGRALLSTACEAAAHAGADHIRLGGHLPRFFPGVPHALPAAADFFATQGFQVDHPDQAVCDLIQDLSAYHTEPHIAERISKCGATLRTATLADEAEILAFHQREFPNWQPEYAHVIAVGDAQDILLAQDSLTGALLGTLILFTPHSQQLRGDVLWWRELGEPLGALSAVGVSATARGRGIGLALVVRGTELLKARGVRIAHIGWTNVPHFYEQAGYRIWQRFDSGWRALK</sequence>
<name>A0A2M8PDC4_9CHLR</name>
<dbReference type="Proteomes" id="UP000229681">
    <property type="component" value="Unassembled WGS sequence"/>
</dbReference>
<dbReference type="Pfam" id="PF13508">
    <property type="entry name" value="Acetyltransf_7"/>
    <property type="match status" value="1"/>
</dbReference>
<dbReference type="InterPro" id="IPR000182">
    <property type="entry name" value="GNAT_dom"/>
</dbReference>
<dbReference type="AlphaFoldDB" id="A0A2M8PDC4"/>